<dbReference type="OrthoDB" id="9804259at2"/>
<comment type="subcellular location">
    <subcellularLocation>
        <location evidence="1">Cell membrane</location>
        <topology evidence="1">Multi-pass membrane protein</topology>
    </subcellularLocation>
</comment>
<evidence type="ECO:0000256" key="1">
    <source>
        <dbReference type="ARBA" id="ARBA00004651"/>
    </source>
</evidence>
<dbReference type="Pfam" id="PF00005">
    <property type="entry name" value="ABC_tran"/>
    <property type="match status" value="1"/>
</dbReference>
<dbReference type="GO" id="GO:0005524">
    <property type="term" value="F:ATP binding"/>
    <property type="evidence" value="ECO:0007669"/>
    <property type="project" value="UniProtKB-KW"/>
</dbReference>
<dbReference type="Pfam" id="PF00664">
    <property type="entry name" value="ABC_membrane"/>
    <property type="match status" value="1"/>
</dbReference>
<feature type="transmembrane region" description="Helical" evidence="9">
    <location>
        <begin position="43"/>
        <end position="64"/>
    </location>
</feature>
<dbReference type="FunFam" id="3.40.50.300:FF:003468">
    <property type="entry name" value="ABC transporter"/>
    <property type="match status" value="1"/>
</dbReference>
<feature type="domain" description="ABC transporter" evidence="10">
    <location>
        <begin position="374"/>
        <end position="608"/>
    </location>
</feature>
<dbReference type="STRING" id="1384459.GL4_2463"/>
<comment type="similarity">
    <text evidence="2">Belongs to the ABC transporter superfamily.</text>
</comment>
<dbReference type="GO" id="GO:0005886">
    <property type="term" value="C:plasma membrane"/>
    <property type="evidence" value="ECO:0007669"/>
    <property type="project" value="UniProtKB-SubCell"/>
</dbReference>
<dbReference type="InterPro" id="IPR036640">
    <property type="entry name" value="ABC1_TM_sf"/>
</dbReference>
<dbReference type="PROSITE" id="PS00211">
    <property type="entry name" value="ABC_TRANSPORTER_1"/>
    <property type="match status" value="1"/>
</dbReference>
<dbReference type="InterPro" id="IPR017871">
    <property type="entry name" value="ABC_transporter-like_CS"/>
</dbReference>
<organism evidence="12 13">
    <name type="scientific">Methyloceanibacter caenitepidi</name>
    <dbReference type="NCBI Taxonomy" id="1384459"/>
    <lineage>
        <taxon>Bacteria</taxon>
        <taxon>Pseudomonadati</taxon>
        <taxon>Pseudomonadota</taxon>
        <taxon>Alphaproteobacteria</taxon>
        <taxon>Hyphomicrobiales</taxon>
        <taxon>Hyphomicrobiaceae</taxon>
        <taxon>Methyloceanibacter</taxon>
    </lineage>
</organism>
<dbReference type="SUPFAM" id="SSF52540">
    <property type="entry name" value="P-loop containing nucleoside triphosphate hydrolases"/>
    <property type="match status" value="1"/>
</dbReference>
<dbReference type="RefSeq" id="WP_082025638.1">
    <property type="nucleotide sequence ID" value="NZ_AP014648.1"/>
</dbReference>
<feature type="transmembrane region" description="Helical" evidence="9">
    <location>
        <begin position="84"/>
        <end position="103"/>
    </location>
</feature>
<dbReference type="GO" id="GO:0140359">
    <property type="term" value="F:ABC-type transporter activity"/>
    <property type="evidence" value="ECO:0007669"/>
    <property type="project" value="InterPro"/>
</dbReference>
<name>A0A0A8K4Q5_9HYPH</name>
<keyword evidence="5 12" id="KW-0067">ATP-binding</keyword>
<feature type="transmembrane region" description="Helical" evidence="9">
    <location>
        <begin position="195"/>
        <end position="216"/>
    </location>
</feature>
<dbReference type="InterPro" id="IPR027417">
    <property type="entry name" value="P-loop_NTPase"/>
</dbReference>
<evidence type="ECO:0000259" key="11">
    <source>
        <dbReference type="PROSITE" id="PS50929"/>
    </source>
</evidence>
<evidence type="ECO:0000313" key="13">
    <source>
        <dbReference type="Proteomes" id="UP000031643"/>
    </source>
</evidence>
<dbReference type="AlphaFoldDB" id="A0A0A8K4Q5"/>
<evidence type="ECO:0000256" key="3">
    <source>
        <dbReference type="ARBA" id="ARBA00022692"/>
    </source>
</evidence>
<feature type="region of interest" description="Disordered" evidence="8">
    <location>
        <begin position="617"/>
        <end position="659"/>
    </location>
</feature>
<evidence type="ECO:0000256" key="7">
    <source>
        <dbReference type="ARBA" id="ARBA00023136"/>
    </source>
</evidence>
<dbReference type="InterPro" id="IPR011527">
    <property type="entry name" value="ABC1_TM_dom"/>
</dbReference>
<dbReference type="PROSITE" id="PS50893">
    <property type="entry name" value="ABC_TRANSPORTER_2"/>
    <property type="match status" value="1"/>
</dbReference>
<keyword evidence="3 9" id="KW-0812">Transmembrane</keyword>
<dbReference type="InterPro" id="IPR003439">
    <property type="entry name" value="ABC_transporter-like_ATP-bd"/>
</dbReference>
<evidence type="ECO:0000259" key="10">
    <source>
        <dbReference type="PROSITE" id="PS50893"/>
    </source>
</evidence>
<dbReference type="GO" id="GO:0016887">
    <property type="term" value="F:ATP hydrolysis activity"/>
    <property type="evidence" value="ECO:0007669"/>
    <property type="project" value="InterPro"/>
</dbReference>
<proteinExistence type="inferred from homology"/>
<feature type="transmembrane region" description="Helical" evidence="9">
    <location>
        <begin position="167"/>
        <end position="189"/>
    </location>
</feature>
<dbReference type="Gene3D" id="3.40.50.300">
    <property type="entry name" value="P-loop containing nucleotide triphosphate hydrolases"/>
    <property type="match status" value="1"/>
</dbReference>
<dbReference type="HOGENOM" id="CLU_000604_84_1_5"/>
<reference evidence="12 13" key="1">
    <citation type="submission" date="2014-09" db="EMBL/GenBank/DDBJ databases">
        <title>Genome sequencing of Methyloceanibacter caenitepidi Gela4.</title>
        <authorList>
            <person name="Takeuchi M."/>
            <person name="Susumu S."/>
            <person name="Kamagata Y."/>
            <person name="Oshima K."/>
            <person name="Hattori M."/>
            <person name="Iwasaki W."/>
        </authorList>
    </citation>
    <scope>NUCLEOTIDE SEQUENCE [LARGE SCALE GENOMIC DNA]</scope>
    <source>
        <strain evidence="12 13">Gela4</strain>
    </source>
</reference>
<feature type="compositionally biased region" description="Acidic residues" evidence="8">
    <location>
        <begin position="643"/>
        <end position="659"/>
    </location>
</feature>
<keyword evidence="13" id="KW-1185">Reference proteome</keyword>
<feature type="compositionally biased region" description="Basic and acidic residues" evidence="8">
    <location>
        <begin position="617"/>
        <end position="635"/>
    </location>
</feature>
<keyword evidence="6 9" id="KW-1133">Transmembrane helix</keyword>
<evidence type="ECO:0000256" key="9">
    <source>
        <dbReference type="SAM" id="Phobius"/>
    </source>
</evidence>
<evidence type="ECO:0000256" key="2">
    <source>
        <dbReference type="ARBA" id="ARBA00005417"/>
    </source>
</evidence>
<evidence type="ECO:0000256" key="8">
    <source>
        <dbReference type="SAM" id="MobiDB-lite"/>
    </source>
</evidence>
<dbReference type="InterPro" id="IPR003593">
    <property type="entry name" value="AAA+_ATPase"/>
</dbReference>
<dbReference type="InterPro" id="IPR039421">
    <property type="entry name" value="Type_1_exporter"/>
</dbReference>
<dbReference type="PROSITE" id="PS50929">
    <property type="entry name" value="ABC_TM1F"/>
    <property type="match status" value="1"/>
</dbReference>
<dbReference type="CDD" id="cd18582">
    <property type="entry name" value="ABC_6TM_ATM1_ABCB7"/>
    <property type="match status" value="1"/>
</dbReference>
<evidence type="ECO:0000256" key="6">
    <source>
        <dbReference type="ARBA" id="ARBA00022989"/>
    </source>
</evidence>
<evidence type="ECO:0000256" key="5">
    <source>
        <dbReference type="ARBA" id="ARBA00022840"/>
    </source>
</evidence>
<evidence type="ECO:0000313" key="12">
    <source>
        <dbReference type="EMBL" id="BAQ17898.1"/>
    </source>
</evidence>
<dbReference type="SUPFAM" id="SSF90123">
    <property type="entry name" value="ABC transporter transmembrane region"/>
    <property type="match status" value="1"/>
</dbReference>
<keyword evidence="7 9" id="KW-0472">Membrane</keyword>
<keyword evidence="4" id="KW-0547">Nucleotide-binding</keyword>
<gene>
    <name evidence="12" type="ORF">GL4_2463</name>
</gene>
<dbReference type="SMART" id="SM00382">
    <property type="entry name" value="AAA"/>
    <property type="match status" value="1"/>
</dbReference>
<dbReference type="PANTHER" id="PTHR24221">
    <property type="entry name" value="ATP-BINDING CASSETTE SUB-FAMILY B"/>
    <property type="match status" value="1"/>
</dbReference>
<dbReference type="CDD" id="cd03253">
    <property type="entry name" value="ABCC_ATM1_transporter"/>
    <property type="match status" value="1"/>
</dbReference>
<feature type="transmembrane region" description="Helical" evidence="9">
    <location>
        <begin position="307"/>
        <end position="330"/>
    </location>
</feature>
<sequence>MRDRLPQSTSDTLLSGRASQASVLQELLPYVWQQGRRDLQARVVLAFVALVLAKVVTLAVPIAYKNAVDYLTGAEQGAGAAAGTSVLGIAIVPVMLIVAYGVGRVLMVLFAQLRDVIFTVVTQNAVRQLANRTFRHLHSLSLKFHLERRTGGLNRVIERGVNGVDTILRMAILNMIPTAVELVMIAGLVAWYFGWVYVAVLFVMVVAYVWFTFFATEKRLAIRRDMNESDTEANSKAVDSLLNFETVKYFGNEDLEARRFDASMARYEKAAVRTYTTLGFLNSGQAIIFSTGMVVCMLLAARDVSQGILTVGDFVMINAILIQLFMPLNFMGMVYREIKQGLVDMETMFALLKEPAEIVDHPDAQPLRVDNGAIAFKNVSFAYEPGRPILKDISFEVPPGKMVAIVGPSGAGKSTISRILFRFYEVNQGAVTIDGQNIQDVTQRSLRAAIGMVPQDTVLFNDTIEYNIRYGRPDATEAEVHEAARLAQIDGFILALPQGYDSLVGERGLKLSGGEKQRVAIARTILKAPPILMLDEATSALDSHTEKEIQDALEQVARDRTSLVIAHRLSTVIHADNIIVLEQGRIVEQGRHADLLAKDGLYASLWARQREADEAREILAHAREAEDAEEQHEGRSGAGSPEEPVDGDRLEEDEMLASS</sequence>
<dbReference type="Gene3D" id="1.20.1560.10">
    <property type="entry name" value="ABC transporter type 1, transmembrane domain"/>
    <property type="match status" value="1"/>
</dbReference>
<accession>A0A0A8K4Q5</accession>
<dbReference type="Proteomes" id="UP000031643">
    <property type="component" value="Chromosome"/>
</dbReference>
<dbReference type="KEGG" id="mcg:GL4_2463"/>
<feature type="domain" description="ABC transmembrane type-1" evidence="11">
    <location>
        <begin position="44"/>
        <end position="340"/>
    </location>
</feature>
<dbReference type="EMBL" id="AP014648">
    <property type="protein sequence ID" value="BAQ17898.1"/>
    <property type="molecule type" value="Genomic_DNA"/>
</dbReference>
<protein>
    <submittedName>
        <fullName evidence="12">Lipid A export ATP-binding/permease protein MsbA</fullName>
    </submittedName>
</protein>
<dbReference type="PANTHER" id="PTHR24221:SF654">
    <property type="entry name" value="ATP-BINDING CASSETTE SUB-FAMILY B MEMBER 6"/>
    <property type="match status" value="1"/>
</dbReference>
<evidence type="ECO:0000256" key="4">
    <source>
        <dbReference type="ARBA" id="ARBA00022741"/>
    </source>
</evidence>
<feature type="transmembrane region" description="Helical" evidence="9">
    <location>
        <begin position="278"/>
        <end position="301"/>
    </location>
</feature>